<proteinExistence type="predicted"/>
<feature type="compositionally biased region" description="Polar residues" evidence="1">
    <location>
        <begin position="41"/>
        <end position="52"/>
    </location>
</feature>
<dbReference type="InterPro" id="IPR046797">
    <property type="entry name" value="PDDEXK_12"/>
</dbReference>
<feature type="region of interest" description="Disordered" evidence="1">
    <location>
        <begin position="27"/>
        <end position="99"/>
    </location>
</feature>
<keyword evidence="4" id="KW-1185">Reference proteome</keyword>
<evidence type="ECO:0000259" key="2">
    <source>
        <dbReference type="Pfam" id="PF20516"/>
    </source>
</evidence>
<sequence length="440" mass="48520">MNSRIYCWLEEQGIFDTQDPQPLLRADFTTPLDIPTPPLSLVNNHKSNSMSGTPRKRGIEDTEAYDNDPTPTNARNAMRSGAPTGPSPGASPSKRSAASNATSSVSSIYSSQGINKLAVLRSLTIPVQHKELQPSVFSDAKLNDLVTSIRKCKAGLEIVCETDVIAARSRFPNDFDLQQHVGYHPSSRRAQLGMPLSLDIADMISTEAKRCILIEDYEPGWNSSFHGLVLTTACYLSQHRGHVTCANITTARILSQYLTPISANEHIPGRMVDFALCLEPEQMEEFDGISLDIPGQHSLNATDHAPTSRRPIAVSIETKRHGVDLQKGELQLDIWVSGHFNWLETLTGTDAPETLPVLPLMFVQGSHWTVVFAQRQSTARGKVTTVWKEVSLGSAADPSGVFKVISALLYLIDWVKTSYSPWFLRALQRYHHRCAVAGYA</sequence>
<name>A0A8K0P931_9PEZI</name>
<dbReference type="Proteomes" id="UP000809789">
    <property type="component" value="Unassembled WGS sequence"/>
</dbReference>
<organism evidence="3 4">
    <name type="scientific">Elsinoe batatas</name>
    <dbReference type="NCBI Taxonomy" id="2601811"/>
    <lineage>
        <taxon>Eukaryota</taxon>
        <taxon>Fungi</taxon>
        <taxon>Dikarya</taxon>
        <taxon>Ascomycota</taxon>
        <taxon>Pezizomycotina</taxon>
        <taxon>Dothideomycetes</taxon>
        <taxon>Dothideomycetidae</taxon>
        <taxon>Myriangiales</taxon>
        <taxon>Elsinoaceae</taxon>
        <taxon>Elsinoe</taxon>
    </lineage>
</organism>
<protein>
    <recommendedName>
        <fullName evidence="2">PD-(D/E)XK nuclease-like domain-containing protein</fullName>
    </recommendedName>
</protein>
<gene>
    <name evidence="3" type="ORF">KVT40_009267</name>
</gene>
<evidence type="ECO:0000313" key="3">
    <source>
        <dbReference type="EMBL" id="KAG8622950.1"/>
    </source>
</evidence>
<dbReference type="EMBL" id="JAESVG020000011">
    <property type="protein sequence ID" value="KAG8622950.1"/>
    <property type="molecule type" value="Genomic_DNA"/>
</dbReference>
<feature type="compositionally biased region" description="Low complexity" evidence="1">
    <location>
        <begin position="80"/>
        <end position="99"/>
    </location>
</feature>
<feature type="domain" description="PD-(D/E)XK nuclease-like" evidence="2">
    <location>
        <begin position="171"/>
        <end position="419"/>
    </location>
</feature>
<dbReference type="AlphaFoldDB" id="A0A8K0P931"/>
<evidence type="ECO:0000313" key="4">
    <source>
        <dbReference type="Proteomes" id="UP000809789"/>
    </source>
</evidence>
<accession>A0A8K0P931</accession>
<reference evidence="3" key="1">
    <citation type="submission" date="2021-07" db="EMBL/GenBank/DDBJ databases">
        <title>Elsinoe batatas strain:CRI-CJ2 Genome sequencing and assembly.</title>
        <authorList>
            <person name="Huang L."/>
        </authorList>
    </citation>
    <scope>NUCLEOTIDE SEQUENCE</scope>
    <source>
        <strain evidence="3">CRI-CJ2</strain>
    </source>
</reference>
<dbReference type="Pfam" id="PF20516">
    <property type="entry name" value="PDDEXK_12"/>
    <property type="match status" value="1"/>
</dbReference>
<comment type="caution">
    <text evidence="3">The sequence shown here is derived from an EMBL/GenBank/DDBJ whole genome shotgun (WGS) entry which is preliminary data.</text>
</comment>
<evidence type="ECO:0000256" key="1">
    <source>
        <dbReference type="SAM" id="MobiDB-lite"/>
    </source>
</evidence>
<dbReference type="OrthoDB" id="4161186at2759"/>